<dbReference type="PROSITE" id="PS51257">
    <property type="entry name" value="PROKAR_LIPOPROTEIN"/>
    <property type="match status" value="1"/>
</dbReference>
<sequence>MKKFAVVFTGLAIASSCLLTACGGNTTTETTPAPEASPAATTAPAASPSPAATTAPAASPSPAASPK</sequence>
<reference evidence="3 4" key="1">
    <citation type="submission" date="2020-10" db="EMBL/GenBank/DDBJ databases">
        <authorList>
            <person name="Castelo-Branco R."/>
            <person name="Eusebio N."/>
            <person name="Adriana R."/>
            <person name="Vieira A."/>
            <person name="Brugerolle De Fraissinette N."/>
            <person name="Rezende De Castro R."/>
            <person name="Schneider M.P."/>
            <person name="Vasconcelos V."/>
            <person name="Leao P.N."/>
        </authorList>
    </citation>
    <scope>NUCLEOTIDE SEQUENCE [LARGE SCALE GENOMIC DNA]</scope>
    <source>
        <strain evidence="3 4">LEGE 06226</strain>
    </source>
</reference>
<name>A0ABR9UGU9_9CYAN</name>
<dbReference type="EMBL" id="JADEWU010000065">
    <property type="protein sequence ID" value="MBE9145692.1"/>
    <property type="molecule type" value="Genomic_DNA"/>
</dbReference>
<feature type="compositionally biased region" description="Low complexity" evidence="1">
    <location>
        <begin position="26"/>
        <end position="67"/>
    </location>
</feature>
<evidence type="ECO:0000313" key="4">
    <source>
        <dbReference type="Proteomes" id="UP000640725"/>
    </source>
</evidence>
<evidence type="ECO:0000256" key="2">
    <source>
        <dbReference type="SAM" id="SignalP"/>
    </source>
</evidence>
<accession>A0ABR9UGU9</accession>
<dbReference type="RefSeq" id="WP_190519338.1">
    <property type="nucleotide sequence ID" value="NZ_JADEWU010000065.1"/>
</dbReference>
<keyword evidence="4" id="KW-1185">Reference proteome</keyword>
<feature type="chain" id="PRO_5045754922" evidence="2">
    <location>
        <begin position="22"/>
        <end position="67"/>
    </location>
</feature>
<feature type="region of interest" description="Disordered" evidence="1">
    <location>
        <begin position="24"/>
        <end position="67"/>
    </location>
</feature>
<comment type="caution">
    <text evidence="3">The sequence shown here is derived from an EMBL/GenBank/DDBJ whole genome shotgun (WGS) entry which is preliminary data.</text>
</comment>
<evidence type="ECO:0000256" key="1">
    <source>
        <dbReference type="SAM" id="MobiDB-lite"/>
    </source>
</evidence>
<feature type="signal peptide" evidence="2">
    <location>
        <begin position="1"/>
        <end position="21"/>
    </location>
</feature>
<keyword evidence="2" id="KW-0732">Signal</keyword>
<proteinExistence type="predicted"/>
<evidence type="ECO:0000313" key="3">
    <source>
        <dbReference type="EMBL" id="MBE9145692.1"/>
    </source>
</evidence>
<gene>
    <name evidence="3" type="ORF">IQ236_21100</name>
</gene>
<dbReference type="Proteomes" id="UP000640725">
    <property type="component" value="Unassembled WGS sequence"/>
</dbReference>
<organism evidence="3 4">
    <name type="scientific">Planktothrix mougeotii LEGE 06226</name>
    <dbReference type="NCBI Taxonomy" id="1828728"/>
    <lineage>
        <taxon>Bacteria</taxon>
        <taxon>Bacillati</taxon>
        <taxon>Cyanobacteriota</taxon>
        <taxon>Cyanophyceae</taxon>
        <taxon>Oscillatoriophycideae</taxon>
        <taxon>Oscillatoriales</taxon>
        <taxon>Microcoleaceae</taxon>
        <taxon>Planktothrix</taxon>
    </lineage>
</organism>
<protein>
    <submittedName>
        <fullName evidence="3">Uncharacterized protein</fullName>
    </submittedName>
</protein>